<reference evidence="3" key="1">
    <citation type="journal article" date="2011" name="Genome Biol.">
        <title>Comparative and functional genomics provide insights into the pathogenicity of dermatophytic fungi.</title>
        <authorList>
            <person name="Burmester A."/>
            <person name="Shelest E."/>
            <person name="Gloeckner G."/>
            <person name="Heddergott C."/>
            <person name="Schindler S."/>
            <person name="Staib P."/>
            <person name="Heidel A."/>
            <person name="Felder M."/>
            <person name="Petzold A."/>
            <person name="Szafranski K."/>
            <person name="Feuermann M."/>
            <person name="Pedruzzi I."/>
            <person name="Priebe S."/>
            <person name="Groth M."/>
            <person name="Winkler R."/>
            <person name="Li W."/>
            <person name="Kniemeyer O."/>
            <person name="Schroeckh V."/>
            <person name="Hertweck C."/>
            <person name="Hube B."/>
            <person name="White T.C."/>
            <person name="Platzer M."/>
            <person name="Guthke R."/>
            <person name="Heitman J."/>
            <person name="Woestemeyer J."/>
            <person name="Zipfel P.F."/>
            <person name="Monod M."/>
            <person name="Brakhage A.A."/>
        </authorList>
    </citation>
    <scope>NUCLEOTIDE SEQUENCE [LARGE SCALE GENOMIC DNA]</scope>
    <source>
        <strain evidence="3">ATCC MYA-4681 / CBS 112371</strain>
    </source>
</reference>
<name>D4B534_ARTBC</name>
<sequence>MGVAVGRSRFAAGVRAMQGFGRHGRGIKKSAARTSSLWWTAGGLFLRLRNHNFAEANITNCQNGKRNAAGRQDVGGGGGGGGRRRRWRVMSCSVSVRLFCPSNAADGVAKYTDTSMISSDEKLMHGRQRSLACHAAYLTSGLASYIITQLAITRTPLDGGLPAGKLYLSGHAPMNLWGKDKQTTGERDGDDEKSVHMVMGCLHFFLSGLMPRWSYSSLRGGKKEEKYPSTILALPTLHPILSGPASPRPD</sequence>
<dbReference type="RefSeq" id="XP_003010222.1">
    <property type="nucleotide sequence ID" value="XM_003010176.1"/>
</dbReference>
<evidence type="ECO:0000313" key="3">
    <source>
        <dbReference type="Proteomes" id="UP000008866"/>
    </source>
</evidence>
<evidence type="ECO:0000256" key="1">
    <source>
        <dbReference type="SAM" id="MobiDB-lite"/>
    </source>
</evidence>
<proteinExistence type="predicted"/>
<dbReference type="KEGG" id="abe:ARB_03574"/>
<dbReference type="Proteomes" id="UP000008866">
    <property type="component" value="Unassembled WGS sequence"/>
</dbReference>
<protein>
    <submittedName>
        <fullName evidence="2">Uncharacterized protein</fullName>
    </submittedName>
</protein>
<dbReference type="GeneID" id="9525490"/>
<dbReference type="HOGENOM" id="CLU_1111146_0_0_1"/>
<dbReference type="EMBL" id="ABSU01000036">
    <property type="protein sequence ID" value="EFE29582.1"/>
    <property type="molecule type" value="Genomic_DNA"/>
</dbReference>
<accession>D4B534</accession>
<keyword evidence="3" id="KW-1185">Reference proteome</keyword>
<comment type="caution">
    <text evidence="2">The sequence shown here is derived from an EMBL/GenBank/DDBJ whole genome shotgun (WGS) entry which is preliminary data.</text>
</comment>
<dbReference type="AlphaFoldDB" id="D4B534"/>
<organism evidence="2 3">
    <name type="scientific">Arthroderma benhamiae (strain ATCC MYA-4681 / CBS 112371)</name>
    <name type="common">Trichophyton mentagrophytes</name>
    <dbReference type="NCBI Taxonomy" id="663331"/>
    <lineage>
        <taxon>Eukaryota</taxon>
        <taxon>Fungi</taxon>
        <taxon>Dikarya</taxon>
        <taxon>Ascomycota</taxon>
        <taxon>Pezizomycotina</taxon>
        <taxon>Eurotiomycetes</taxon>
        <taxon>Eurotiomycetidae</taxon>
        <taxon>Onygenales</taxon>
        <taxon>Arthrodermataceae</taxon>
        <taxon>Trichophyton</taxon>
    </lineage>
</organism>
<gene>
    <name evidence="2" type="ORF">ARB_03574</name>
</gene>
<evidence type="ECO:0000313" key="2">
    <source>
        <dbReference type="EMBL" id="EFE29582.1"/>
    </source>
</evidence>
<feature type="region of interest" description="Disordered" evidence="1">
    <location>
        <begin position="64"/>
        <end position="84"/>
    </location>
</feature>